<organism evidence="3 4">
    <name type="scientific">Nocardioides seonyuensis</name>
    <dbReference type="NCBI Taxonomy" id="2518371"/>
    <lineage>
        <taxon>Bacteria</taxon>
        <taxon>Bacillati</taxon>
        <taxon>Actinomycetota</taxon>
        <taxon>Actinomycetes</taxon>
        <taxon>Propionibacteriales</taxon>
        <taxon>Nocardioidaceae</taxon>
        <taxon>Nocardioides</taxon>
    </lineage>
</organism>
<name>A0A4P7ID30_9ACTN</name>
<dbReference type="RefSeq" id="WP_135266533.1">
    <property type="nucleotide sequence ID" value="NZ_CP038436.1"/>
</dbReference>
<gene>
    <name evidence="3" type="ORF">EXE58_03120</name>
</gene>
<feature type="domain" description="CHAT" evidence="2">
    <location>
        <begin position="533"/>
        <end position="768"/>
    </location>
</feature>
<sequence>MPTAQAAAESPRSRAAKVANEVERRWPGPLAGVELTGLRSLPAAHARELVSRLSAALPSSADGPTEAQLITDLRRVIVATGSQPDPADMGALSRRYADWLQQGFPDQEPVEEAFREMVEELGPRVMGMPMAPPPPAESVPPPPAESAPPPPAPAAPAAPPAPAPAPRGAGRGGLGGLGDAWERLRWRMSERRESDAGAVPAPEILLGEAEAGAEPETEAEAGAGAEPGDGTGATDGLEEAPPTVPQESAHEGGVERKWRADVTGRAEGEAYRVGQEYHLGISVTGELHGATAVADFEGEEALLDSDPTAESFALTVQVDTEDFEVRSPTSQQLTLPRTGPSDPVDFDVVPLHAGTCSLTGTVHLDGNFVSQLQLDMPVEDPTDTDVSMTSTGRPPDSAATLEPRDITLILEPAPGGGYTCTSVGSISSRVRLPITREELELATGAVQQAMLDVVLSVDAQGRKPFASEITIPEDMATKALHSLARAGARLFQQLFNHPGAGADVTRVGEWLRQQATDDKVRLTVQVVAHDVPVPWALLYLGPVAEGSELSWDRFLGARHVIEQIPFQMSLSVPDQRILSSPILSVGVNANRDIDAQFGVTLVADHLKHWTDLRDQRRTMSLLQRSTRASVVAALGDAATADQIQYFYCHATSKGKDGNPDGAVIQMGRHDEVTLSDLNLDAPQTVQLESHPLVFINACESGDLSPLFYAGFVPYFMAKGARGVIGTECRTPALFAVRFAEAFFDRLLDGQSVGDSVHESRRAFLEQHRNPLGLLYAVHCDADTRVDPALARP</sequence>
<reference evidence="3 4" key="1">
    <citation type="submission" date="2019-03" db="EMBL/GenBank/DDBJ databases">
        <title>Three New Species of Nocardioides, Nocardioides euryhalodurans sp. nov., Nocardioides seonyuensis sp. nov. and Nocardioides eburneoflavus sp. nov. Iolated from Soil.</title>
        <authorList>
            <person name="Roh S.G."/>
            <person name="Lee C."/>
            <person name="Kim M.-K."/>
            <person name="Kim S.B."/>
        </authorList>
    </citation>
    <scope>NUCLEOTIDE SEQUENCE [LARGE SCALE GENOMIC DNA]</scope>
    <source>
        <strain evidence="3 4">MMS17-SY207-3</strain>
    </source>
</reference>
<dbReference type="EMBL" id="CP038436">
    <property type="protein sequence ID" value="QBX54560.1"/>
    <property type="molecule type" value="Genomic_DNA"/>
</dbReference>
<evidence type="ECO:0000256" key="1">
    <source>
        <dbReference type="SAM" id="MobiDB-lite"/>
    </source>
</evidence>
<keyword evidence="4" id="KW-1185">Reference proteome</keyword>
<accession>A0A4P7ID30</accession>
<feature type="region of interest" description="Disordered" evidence="1">
    <location>
        <begin position="125"/>
        <end position="176"/>
    </location>
</feature>
<evidence type="ECO:0000313" key="3">
    <source>
        <dbReference type="EMBL" id="QBX54560.1"/>
    </source>
</evidence>
<evidence type="ECO:0000313" key="4">
    <source>
        <dbReference type="Proteomes" id="UP000294853"/>
    </source>
</evidence>
<dbReference type="InterPro" id="IPR024983">
    <property type="entry name" value="CHAT_dom"/>
</dbReference>
<dbReference type="KEGG" id="nsn:EXE58_03120"/>
<protein>
    <submittedName>
        <fullName evidence="3">CHAT domain-containing protein</fullName>
    </submittedName>
</protein>
<dbReference type="Proteomes" id="UP000294853">
    <property type="component" value="Chromosome"/>
</dbReference>
<dbReference type="OrthoDB" id="9761935at2"/>
<dbReference type="AlphaFoldDB" id="A0A4P7ID30"/>
<feature type="region of interest" description="Disordered" evidence="1">
    <location>
        <begin position="1"/>
        <end position="20"/>
    </location>
</feature>
<dbReference type="Pfam" id="PF12770">
    <property type="entry name" value="CHAT"/>
    <property type="match status" value="1"/>
</dbReference>
<feature type="region of interest" description="Disordered" evidence="1">
    <location>
        <begin position="211"/>
        <end position="260"/>
    </location>
</feature>
<feature type="compositionally biased region" description="Pro residues" evidence="1">
    <location>
        <begin position="130"/>
        <end position="165"/>
    </location>
</feature>
<evidence type="ECO:0000259" key="2">
    <source>
        <dbReference type="Pfam" id="PF12770"/>
    </source>
</evidence>
<feature type="compositionally biased region" description="Basic and acidic residues" evidence="1">
    <location>
        <begin position="248"/>
        <end position="260"/>
    </location>
</feature>
<proteinExistence type="predicted"/>